<gene>
    <name evidence="2" type="ORF">K493DRAFT_322602</name>
</gene>
<comment type="caution">
    <text evidence="2">The sequence shown here is derived from an EMBL/GenBank/DDBJ whole genome shotgun (WGS) entry which is preliminary data.</text>
</comment>
<dbReference type="GO" id="GO:0005524">
    <property type="term" value="F:ATP binding"/>
    <property type="evidence" value="ECO:0007669"/>
    <property type="project" value="InterPro"/>
</dbReference>
<dbReference type="GO" id="GO:0043138">
    <property type="term" value="F:3'-5' DNA helicase activity"/>
    <property type="evidence" value="ECO:0007669"/>
    <property type="project" value="UniProtKB-EC"/>
</dbReference>
<dbReference type="GO" id="GO:0003676">
    <property type="term" value="F:nucleic acid binding"/>
    <property type="evidence" value="ECO:0007669"/>
    <property type="project" value="InterPro"/>
</dbReference>
<reference evidence="2 3" key="1">
    <citation type="submission" date="2016-07" db="EMBL/GenBank/DDBJ databases">
        <title>Pervasive Adenine N6-methylation of Active Genes in Fungi.</title>
        <authorList>
            <consortium name="DOE Joint Genome Institute"/>
            <person name="Mondo S.J."/>
            <person name="Dannebaum R.O."/>
            <person name="Kuo R.C."/>
            <person name="Labutti K."/>
            <person name="Haridas S."/>
            <person name="Kuo A."/>
            <person name="Salamov A."/>
            <person name="Ahrendt S.R."/>
            <person name="Lipzen A."/>
            <person name="Sullivan W."/>
            <person name="Andreopoulos W.B."/>
            <person name="Clum A."/>
            <person name="Lindquist E."/>
            <person name="Daum C."/>
            <person name="Ramamoorthy G.K."/>
            <person name="Gryganskyi A."/>
            <person name="Culley D."/>
            <person name="Magnuson J.K."/>
            <person name="James T.Y."/>
            <person name="O'Malley M.A."/>
            <person name="Stajich J.E."/>
            <person name="Spatafora J.W."/>
            <person name="Visel A."/>
            <person name="Grigoriev I.V."/>
        </authorList>
    </citation>
    <scope>NUCLEOTIDE SEQUENCE [LARGE SCALE GENOMIC DNA]</scope>
    <source>
        <strain evidence="2 3">CBS 931.73</strain>
    </source>
</reference>
<dbReference type="InterPro" id="IPR027417">
    <property type="entry name" value="P-loop_NTPase"/>
</dbReference>
<organism evidence="2 3">
    <name type="scientific">Basidiobolus meristosporus CBS 931.73</name>
    <dbReference type="NCBI Taxonomy" id="1314790"/>
    <lineage>
        <taxon>Eukaryota</taxon>
        <taxon>Fungi</taxon>
        <taxon>Fungi incertae sedis</taxon>
        <taxon>Zoopagomycota</taxon>
        <taxon>Entomophthoromycotina</taxon>
        <taxon>Basidiobolomycetes</taxon>
        <taxon>Basidiobolales</taxon>
        <taxon>Basidiobolaceae</taxon>
        <taxon>Basidiobolus</taxon>
    </lineage>
</organism>
<dbReference type="PANTHER" id="PTHR47835:SF3">
    <property type="entry name" value="HELICASE FOR MEIOSIS 1"/>
    <property type="match status" value="1"/>
</dbReference>
<dbReference type="OrthoDB" id="5575at2759"/>
<sequence length="196" mass="22508">MELAILKLLMSNRFNNAKIIYMAPIKALCSERAADWEQKFRPFGLSCKELTGDTTSTSIFDVKKCNIIVTTPEKWDSITRRWPDHQSFMKMIRLFMVDEVHILNEKRGAALEAVVSRMKAISNQIRYIAISATVPNVTDIAEWLGEGLPNEKPGKSFACVKCFGEEYRPVQLNRFVYGYPTNNASPFLFDRNLNFR</sequence>
<name>A0A1Y1Z6S5_9FUNG</name>
<dbReference type="PROSITE" id="PS51192">
    <property type="entry name" value="HELICASE_ATP_BIND_1"/>
    <property type="match status" value="1"/>
</dbReference>
<dbReference type="InParanoid" id="A0A1Y1Z6S5"/>
<feature type="domain" description="Helicase ATP-binding" evidence="1">
    <location>
        <begin position="1"/>
        <end position="152"/>
    </location>
</feature>
<accession>A0A1Y1Z6S5</accession>
<evidence type="ECO:0000313" key="3">
    <source>
        <dbReference type="Proteomes" id="UP000193498"/>
    </source>
</evidence>
<dbReference type="InterPro" id="IPR014001">
    <property type="entry name" value="Helicase_ATP-bd"/>
</dbReference>
<keyword evidence="3" id="KW-1185">Reference proteome</keyword>
<dbReference type="GO" id="GO:0016787">
    <property type="term" value="F:hydrolase activity"/>
    <property type="evidence" value="ECO:0007669"/>
    <property type="project" value="UniProtKB-KW"/>
</dbReference>
<dbReference type="PANTHER" id="PTHR47835">
    <property type="entry name" value="HFM1, ATP DEPENDENT DNA HELICASE HOMOLOG"/>
    <property type="match status" value="1"/>
</dbReference>
<dbReference type="STRING" id="1314790.A0A1Y1Z6S5"/>
<evidence type="ECO:0000313" key="2">
    <source>
        <dbReference type="EMBL" id="ORY05950.1"/>
    </source>
</evidence>
<dbReference type="Proteomes" id="UP000193498">
    <property type="component" value="Unassembled WGS sequence"/>
</dbReference>
<dbReference type="Gene3D" id="3.40.50.300">
    <property type="entry name" value="P-loop containing nucleotide triphosphate hydrolases"/>
    <property type="match status" value="2"/>
</dbReference>
<dbReference type="AlphaFoldDB" id="A0A1Y1Z6S5"/>
<protein>
    <submittedName>
        <fullName evidence="2">p-loop containing nucleoside triphosphate hydrolase protein</fullName>
    </submittedName>
</protein>
<dbReference type="InterPro" id="IPR052247">
    <property type="entry name" value="Meiotic_Crossover_Helicase"/>
</dbReference>
<keyword evidence="2" id="KW-0378">Hydrolase</keyword>
<proteinExistence type="predicted"/>
<dbReference type="SUPFAM" id="SSF52540">
    <property type="entry name" value="P-loop containing nucleoside triphosphate hydrolases"/>
    <property type="match status" value="1"/>
</dbReference>
<dbReference type="InterPro" id="IPR011545">
    <property type="entry name" value="DEAD/DEAH_box_helicase_dom"/>
</dbReference>
<evidence type="ECO:0000259" key="1">
    <source>
        <dbReference type="PROSITE" id="PS51192"/>
    </source>
</evidence>
<dbReference type="EMBL" id="MCFE01000020">
    <property type="protein sequence ID" value="ORY05950.1"/>
    <property type="molecule type" value="Genomic_DNA"/>
</dbReference>
<dbReference type="Pfam" id="PF00270">
    <property type="entry name" value="DEAD"/>
    <property type="match status" value="1"/>
</dbReference>